<feature type="transmembrane region" description="Helical" evidence="1">
    <location>
        <begin position="20"/>
        <end position="37"/>
    </location>
</feature>
<keyword evidence="1" id="KW-0812">Transmembrane</keyword>
<gene>
    <name evidence="2" type="ORF">CK203_069010</name>
</gene>
<name>A0A438F129_VITVI</name>
<keyword evidence="1" id="KW-0472">Membrane</keyword>
<sequence length="76" mass="8881">MKEGEEESSDHILLHFQGRIIMEIGLLLIWSGMGVAFPNQSNTTKLAQLFHWKEERESLKCCISLFVLNYLEREIE</sequence>
<dbReference type="Proteomes" id="UP000288805">
    <property type="component" value="Unassembled WGS sequence"/>
</dbReference>
<dbReference type="AlphaFoldDB" id="A0A438F129"/>
<proteinExistence type="predicted"/>
<organism evidence="2 3">
    <name type="scientific">Vitis vinifera</name>
    <name type="common">Grape</name>
    <dbReference type="NCBI Taxonomy" id="29760"/>
    <lineage>
        <taxon>Eukaryota</taxon>
        <taxon>Viridiplantae</taxon>
        <taxon>Streptophyta</taxon>
        <taxon>Embryophyta</taxon>
        <taxon>Tracheophyta</taxon>
        <taxon>Spermatophyta</taxon>
        <taxon>Magnoliopsida</taxon>
        <taxon>eudicotyledons</taxon>
        <taxon>Gunneridae</taxon>
        <taxon>Pentapetalae</taxon>
        <taxon>rosids</taxon>
        <taxon>Vitales</taxon>
        <taxon>Vitaceae</taxon>
        <taxon>Viteae</taxon>
        <taxon>Vitis</taxon>
    </lineage>
</organism>
<evidence type="ECO:0000256" key="1">
    <source>
        <dbReference type="SAM" id="Phobius"/>
    </source>
</evidence>
<reference evidence="2 3" key="1">
    <citation type="journal article" date="2018" name="PLoS Genet.">
        <title>Population sequencing reveals clonal diversity and ancestral inbreeding in the grapevine cultivar Chardonnay.</title>
        <authorList>
            <person name="Roach M.J."/>
            <person name="Johnson D.L."/>
            <person name="Bohlmann J."/>
            <person name="van Vuuren H.J."/>
            <person name="Jones S.J."/>
            <person name="Pretorius I.S."/>
            <person name="Schmidt S.A."/>
            <person name="Borneman A.R."/>
        </authorList>
    </citation>
    <scope>NUCLEOTIDE SEQUENCE [LARGE SCALE GENOMIC DNA]</scope>
    <source>
        <strain evidence="3">cv. Chardonnay</strain>
        <tissue evidence="2">Leaf</tissue>
    </source>
</reference>
<evidence type="ECO:0000313" key="3">
    <source>
        <dbReference type="Proteomes" id="UP000288805"/>
    </source>
</evidence>
<comment type="caution">
    <text evidence="2">The sequence shown here is derived from an EMBL/GenBank/DDBJ whole genome shotgun (WGS) entry which is preliminary data.</text>
</comment>
<protein>
    <submittedName>
        <fullName evidence="2">Uncharacterized protein</fullName>
    </submittedName>
</protein>
<keyword evidence="1" id="KW-1133">Transmembrane helix</keyword>
<accession>A0A438F129</accession>
<dbReference type="EMBL" id="QGNW01001142">
    <property type="protein sequence ID" value="RVW53675.1"/>
    <property type="molecule type" value="Genomic_DNA"/>
</dbReference>
<evidence type="ECO:0000313" key="2">
    <source>
        <dbReference type="EMBL" id="RVW53675.1"/>
    </source>
</evidence>